<protein>
    <submittedName>
        <fullName evidence="3">Uncharacterized protein</fullName>
    </submittedName>
</protein>
<sequence>MHKLIKTFGITAGLSGAMVAGIGIAAIVGLPAASAGVAASAADQVKPASSVLAALGSSGRPIDALPERDRKTASEDHGESGIDLSSTRFLGKNGAASYWAGEDYSGNVCLVVSLSKGGMSSGCTKVEDFISHGVALKYEVPGSGEYSEAYLFPDGVEPVTPDASLRPLGTNLLVGDTRGMSAEKRANNIQSKKQPDFVMGLLEPAGMPNER</sequence>
<feature type="transmembrane region" description="Helical" evidence="2">
    <location>
        <begin position="7"/>
        <end position="30"/>
    </location>
</feature>
<accession>A0ABU0R9V1</accession>
<gene>
    <name evidence="3" type="ORF">QFZ26_002401</name>
</gene>
<evidence type="ECO:0000256" key="2">
    <source>
        <dbReference type="SAM" id="Phobius"/>
    </source>
</evidence>
<feature type="compositionally biased region" description="Basic and acidic residues" evidence="1">
    <location>
        <begin position="65"/>
        <end position="80"/>
    </location>
</feature>
<comment type="caution">
    <text evidence="3">The sequence shown here is derived from an EMBL/GenBank/DDBJ whole genome shotgun (WGS) entry which is preliminary data.</text>
</comment>
<evidence type="ECO:0000313" key="4">
    <source>
        <dbReference type="Proteomes" id="UP001239083"/>
    </source>
</evidence>
<dbReference type="RefSeq" id="WP_307042420.1">
    <property type="nucleotide sequence ID" value="NZ_JAUSYY010000001.1"/>
</dbReference>
<keyword evidence="2" id="KW-0812">Transmembrane</keyword>
<evidence type="ECO:0000256" key="1">
    <source>
        <dbReference type="SAM" id="MobiDB-lite"/>
    </source>
</evidence>
<organism evidence="3 4">
    <name type="scientific">Agromyces ramosus</name>
    <dbReference type="NCBI Taxonomy" id="33879"/>
    <lineage>
        <taxon>Bacteria</taxon>
        <taxon>Bacillati</taxon>
        <taxon>Actinomycetota</taxon>
        <taxon>Actinomycetes</taxon>
        <taxon>Micrococcales</taxon>
        <taxon>Microbacteriaceae</taxon>
        <taxon>Agromyces</taxon>
    </lineage>
</organism>
<feature type="region of interest" description="Disordered" evidence="1">
    <location>
        <begin position="62"/>
        <end position="82"/>
    </location>
</feature>
<name>A0ABU0R9V1_9MICO</name>
<evidence type="ECO:0000313" key="3">
    <source>
        <dbReference type="EMBL" id="MDQ0894846.1"/>
    </source>
</evidence>
<keyword evidence="4" id="KW-1185">Reference proteome</keyword>
<keyword evidence="2" id="KW-1133">Transmembrane helix</keyword>
<keyword evidence="2" id="KW-0472">Membrane</keyword>
<reference evidence="3 4" key="1">
    <citation type="submission" date="2023-07" db="EMBL/GenBank/DDBJ databases">
        <title>Comparative genomics of wheat-associated soil bacteria to identify genetic determinants of phenazine resistance.</title>
        <authorList>
            <person name="Mouncey N."/>
        </authorList>
    </citation>
    <scope>NUCLEOTIDE SEQUENCE [LARGE SCALE GENOMIC DNA]</scope>
    <source>
        <strain evidence="3 4">V3I3</strain>
    </source>
</reference>
<dbReference type="Proteomes" id="UP001239083">
    <property type="component" value="Unassembled WGS sequence"/>
</dbReference>
<dbReference type="EMBL" id="JAUSYY010000001">
    <property type="protein sequence ID" value="MDQ0894846.1"/>
    <property type="molecule type" value="Genomic_DNA"/>
</dbReference>
<proteinExistence type="predicted"/>